<evidence type="ECO:0000256" key="2">
    <source>
        <dbReference type="ARBA" id="ARBA00022723"/>
    </source>
</evidence>
<keyword evidence="2" id="KW-0479">Metal-binding</keyword>
<keyword evidence="3 7" id="KW-0223">Dioxygenase</keyword>
<dbReference type="EMBL" id="JAXCLW010000001">
    <property type="protein sequence ID" value="MDY0881592.1"/>
    <property type="molecule type" value="Genomic_DNA"/>
</dbReference>
<evidence type="ECO:0000256" key="5">
    <source>
        <dbReference type="ARBA" id="ARBA00023004"/>
    </source>
</evidence>
<comment type="caution">
    <text evidence="7">The sequence shown here is derived from an EMBL/GenBank/DDBJ whole genome shotgun (WGS) entry which is preliminary data.</text>
</comment>
<evidence type="ECO:0000313" key="8">
    <source>
        <dbReference type="Proteomes" id="UP001279642"/>
    </source>
</evidence>
<organism evidence="7 8">
    <name type="scientific">Dongia soli</name>
    <dbReference type="NCBI Taxonomy" id="600628"/>
    <lineage>
        <taxon>Bacteria</taxon>
        <taxon>Pseudomonadati</taxon>
        <taxon>Pseudomonadota</taxon>
        <taxon>Alphaproteobacteria</taxon>
        <taxon>Rhodospirillales</taxon>
        <taxon>Dongiaceae</taxon>
        <taxon>Dongia</taxon>
    </lineage>
</organism>
<sequence>MGQELQIKPVTPNLGAEVSGIDLRKADAAAIATINRAFADHSVLFIRDQDLTPDDLLEATRRFGTVLRVPYVNGMESHPDIIAVLKEADERKISTFGGTWHSDFSFLPQPPAATLLYAIELPELGGDTIWSSQYLAYETLSEGLQRLLDPLRAIHTGWPHGTTGPSPDVPVSRSIKMVRNDPSADRETAHPVVRRHPVTGRKALFVNPVYTQRFENMTVAESKPLLDYLYQHSIRADFTCRLRWRPGTLAMWDNRSTLHLAVNDYDGHRRLLYRTTTMGEVPVAAGQNTGSAVAA</sequence>
<dbReference type="Proteomes" id="UP001279642">
    <property type="component" value="Unassembled WGS sequence"/>
</dbReference>
<dbReference type="GO" id="GO:0051213">
    <property type="term" value="F:dioxygenase activity"/>
    <property type="evidence" value="ECO:0007669"/>
    <property type="project" value="UniProtKB-KW"/>
</dbReference>
<protein>
    <submittedName>
        <fullName evidence="7">TauD/TfdA family dioxygenase</fullName>
        <ecNumber evidence="7">1.14.11.-</ecNumber>
    </submittedName>
</protein>
<accession>A0ABU5E5N1</accession>
<keyword evidence="8" id="KW-1185">Reference proteome</keyword>
<dbReference type="Pfam" id="PF02668">
    <property type="entry name" value="TauD"/>
    <property type="match status" value="1"/>
</dbReference>
<dbReference type="PANTHER" id="PTHR30468:SF1">
    <property type="entry name" value="ALPHA-KETOGLUTARATE-DEPENDENT SULFONATE DIOXYGENASE"/>
    <property type="match status" value="1"/>
</dbReference>
<reference evidence="7 8" key="1">
    <citation type="journal article" date="2016" name="Antonie Van Leeuwenhoek">
        <title>Dongia soli sp. nov., isolated from soil from Dokdo, Korea.</title>
        <authorList>
            <person name="Kim D.U."/>
            <person name="Lee H."/>
            <person name="Kim H."/>
            <person name="Kim S.G."/>
            <person name="Ka J.O."/>
        </authorList>
    </citation>
    <scope>NUCLEOTIDE SEQUENCE [LARGE SCALE GENOMIC DNA]</scope>
    <source>
        <strain evidence="7 8">D78</strain>
    </source>
</reference>
<dbReference type="EC" id="1.14.11.-" evidence="7"/>
<keyword evidence="4 7" id="KW-0560">Oxidoreductase</keyword>
<evidence type="ECO:0000256" key="1">
    <source>
        <dbReference type="ARBA" id="ARBA00005896"/>
    </source>
</evidence>
<dbReference type="InterPro" id="IPR003819">
    <property type="entry name" value="TauD/TfdA-like"/>
</dbReference>
<evidence type="ECO:0000259" key="6">
    <source>
        <dbReference type="Pfam" id="PF02668"/>
    </source>
</evidence>
<proteinExistence type="inferred from homology"/>
<name>A0ABU5E5N1_9PROT</name>
<evidence type="ECO:0000313" key="7">
    <source>
        <dbReference type="EMBL" id="MDY0881592.1"/>
    </source>
</evidence>
<dbReference type="InterPro" id="IPR051323">
    <property type="entry name" value="AtsK-like"/>
</dbReference>
<dbReference type="Gene3D" id="3.60.130.10">
    <property type="entry name" value="Clavaminate synthase-like"/>
    <property type="match status" value="1"/>
</dbReference>
<feature type="domain" description="TauD/TfdA-like" evidence="6">
    <location>
        <begin position="6"/>
        <end position="276"/>
    </location>
</feature>
<evidence type="ECO:0000256" key="3">
    <source>
        <dbReference type="ARBA" id="ARBA00022964"/>
    </source>
</evidence>
<dbReference type="InterPro" id="IPR042098">
    <property type="entry name" value="TauD-like_sf"/>
</dbReference>
<comment type="similarity">
    <text evidence="1">Belongs to the TfdA dioxygenase family.</text>
</comment>
<dbReference type="RefSeq" id="WP_320506651.1">
    <property type="nucleotide sequence ID" value="NZ_JAXCLW010000001.1"/>
</dbReference>
<dbReference type="SUPFAM" id="SSF51197">
    <property type="entry name" value="Clavaminate synthase-like"/>
    <property type="match status" value="1"/>
</dbReference>
<dbReference type="PANTHER" id="PTHR30468">
    <property type="entry name" value="ALPHA-KETOGLUTARATE-DEPENDENT SULFONATE DIOXYGENASE"/>
    <property type="match status" value="1"/>
</dbReference>
<keyword evidence="5" id="KW-0408">Iron</keyword>
<evidence type="ECO:0000256" key="4">
    <source>
        <dbReference type="ARBA" id="ARBA00023002"/>
    </source>
</evidence>
<gene>
    <name evidence="7" type="ORF">SMD27_01930</name>
</gene>